<dbReference type="EMBL" id="VBAI01000291">
    <property type="protein sequence ID" value="TMJ07051.1"/>
    <property type="molecule type" value="Genomic_DNA"/>
</dbReference>
<sequence length="63" mass="6950">MRTEPCVFPPLDDLYPSYVVAGGEKCSVAHTPPELVDAFIKHVQEGHGKQVSREQAASLVREE</sequence>
<evidence type="ECO:0000313" key="2">
    <source>
        <dbReference type="Proteomes" id="UP000315217"/>
    </source>
</evidence>
<name>A0A537LGB4_9BACT</name>
<organism evidence="1 2">
    <name type="scientific">Candidatus Segetimicrobium genomatis</name>
    <dbReference type="NCBI Taxonomy" id="2569760"/>
    <lineage>
        <taxon>Bacteria</taxon>
        <taxon>Bacillati</taxon>
        <taxon>Candidatus Sysuimicrobiota</taxon>
        <taxon>Candidatus Sysuimicrobiia</taxon>
        <taxon>Candidatus Sysuimicrobiales</taxon>
        <taxon>Candidatus Segetimicrobiaceae</taxon>
        <taxon>Candidatus Segetimicrobium</taxon>
    </lineage>
</organism>
<dbReference type="Proteomes" id="UP000315217">
    <property type="component" value="Unassembled WGS sequence"/>
</dbReference>
<reference evidence="1 2" key="1">
    <citation type="journal article" date="2019" name="Nat. Microbiol.">
        <title>Mediterranean grassland soil C-N compound turnover is dependent on rainfall and depth, and is mediated by genomically divergent microorganisms.</title>
        <authorList>
            <person name="Diamond S."/>
            <person name="Andeer P.F."/>
            <person name="Li Z."/>
            <person name="Crits-Christoph A."/>
            <person name="Burstein D."/>
            <person name="Anantharaman K."/>
            <person name="Lane K.R."/>
            <person name="Thomas B.C."/>
            <person name="Pan C."/>
            <person name="Northen T.R."/>
            <person name="Banfield J.F."/>
        </authorList>
    </citation>
    <scope>NUCLEOTIDE SEQUENCE [LARGE SCALE GENOMIC DNA]</scope>
    <source>
        <strain evidence="1">NP_1</strain>
    </source>
</reference>
<accession>A0A537LGB4</accession>
<evidence type="ECO:0008006" key="3">
    <source>
        <dbReference type="Google" id="ProtNLM"/>
    </source>
</evidence>
<evidence type="ECO:0000313" key="1">
    <source>
        <dbReference type="EMBL" id="TMJ07051.1"/>
    </source>
</evidence>
<dbReference type="AlphaFoldDB" id="A0A537LGB4"/>
<proteinExistence type="predicted"/>
<gene>
    <name evidence="1" type="ORF">E6G98_13900</name>
</gene>
<comment type="caution">
    <text evidence="1">The sequence shown here is derived from an EMBL/GenBank/DDBJ whole genome shotgun (WGS) entry which is preliminary data.</text>
</comment>
<protein>
    <recommendedName>
        <fullName evidence="3">DUF1059 domain-containing protein</fullName>
    </recommendedName>
</protein>